<reference evidence="2 3" key="1">
    <citation type="submission" date="2021-09" db="EMBL/GenBank/DDBJ databases">
        <title>Genomic insights and catalytic innovation underlie evolution of tropane alkaloids biosynthesis.</title>
        <authorList>
            <person name="Wang Y.-J."/>
            <person name="Tian T."/>
            <person name="Huang J.-P."/>
            <person name="Huang S.-X."/>
        </authorList>
    </citation>
    <scope>NUCLEOTIDE SEQUENCE [LARGE SCALE GENOMIC DNA]</scope>
    <source>
        <strain evidence="2">KIB-2018</strain>
        <tissue evidence="2">Leaf</tissue>
    </source>
</reference>
<comment type="caution">
    <text evidence="2">The sequence shown here is derived from an EMBL/GenBank/DDBJ whole genome shotgun (WGS) entry which is preliminary data.</text>
</comment>
<dbReference type="EMBL" id="JAIWQS010000008">
    <property type="protein sequence ID" value="KAJ8900537.1"/>
    <property type="molecule type" value="Genomic_DNA"/>
</dbReference>
<dbReference type="Proteomes" id="UP001159364">
    <property type="component" value="Linkage Group LG08"/>
</dbReference>
<accession>A0AAV8UGU8</accession>
<evidence type="ECO:0000313" key="3">
    <source>
        <dbReference type="Proteomes" id="UP001159364"/>
    </source>
</evidence>
<protein>
    <submittedName>
        <fullName evidence="2">Uncharacterized protein</fullName>
    </submittedName>
</protein>
<feature type="compositionally biased region" description="Basic and acidic residues" evidence="1">
    <location>
        <begin position="148"/>
        <end position="165"/>
    </location>
</feature>
<feature type="region of interest" description="Disordered" evidence="1">
    <location>
        <begin position="126"/>
        <end position="165"/>
    </location>
</feature>
<sequence>MLLPLEMIKSEGNASRALRLSHGCGDLTEKQKEIVENLRGRLEKIRGFSKICENDGENVELEGFVNVIEEDDHAMEDVELSNNNGVPVKRTVAQNLPRVKKAVTFVENRNMCRLYDDSHELVLNEEGNLSGESDSSDGNGRGSETDYLQERKGVSKVIKNDEGTG</sequence>
<proteinExistence type="predicted"/>
<evidence type="ECO:0000313" key="2">
    <source>
        <dbReference type="EMBL" id="KAJ8900537.1"/>
    </source>
</evidence>
<gene>
    <name evidence="2" type="ORF">K2173_025314</name>
</gene>
<evidence type="ECO:0000256" key="1">
    <source>
        <dbReference type="SAM" id="MobiDB-lite"/>
    </source>
</evidence>
<keyword evidence="3" id="KW-1185">Reference proteome</keyword>
<name>A0AAV8UGU8_9ROSI</name>
<organism evidence="2 3">
    <name type="scientific">Erythroxylum novogranatense</name>
    <dbReference type="NCBI Taxonomy" id="1862640"/>
    <lineage>
        <taxon>Eukaryota</taxon>
        <taxon>Viridiplantae</taxon>
        <taxon>Streptophyta</taxon>
        <taxon>Embryophyta</taxon>
        <taxon>Tracheophyta</taxon>
        <taxon>Spermatophyta</taxon>
        <taxon>Magnoliopsida</taxon>
        <taxon>eudicotyledons</taxon>
        <taxon>Gunneridae</taxon>
        <taxon>Pentapetalae</taxon>
        <taxon>rosids</taxon>
        <taxon>fabids</taxon>
        <taxon>Malpighiales</taxon>
        <taxon>Erythroxylaceae</taxon>
        <taxon>Erythroxylum</taxon>
    </lineage>
</organism>
<dbReference type="AlphaFoldDB" id="A0AAV8UGU8"/>